<evidence type="ECO:0000313" key="2">
    <source>
        <dbReference type="Proteomes" id="UP000604273"/>
    </source>
</evidence>
<dbReference type="EMBL" id="JABFAI010000335">
    <property type="protein sequence ID" value="KAF4946129.1"/>
    <property type="molecule type" value="Genomic_DNA"/>
</dbReference>
<dbReference type="OrthoDB" id="5426604at2759"/>
<proteinExistence type="predicted"/>
<comment type="caution">
    <text evidence="1">The sequence shown here is derived from an EMBL/GenBank/DDBJ whole genome shotgun (WGS) entry which is preliminary data.</text>
</comment>
<organism evidence="1 2">
    <name type="scientific">Fusarium gaditjirri</name>
    <dbReference type="NCBI Taxonomy" id="282569"/>
    <lineage>
        <taxon>Eukaryota</taxon>
        <taxon>Fungi</taxon>
        <taxon>Dikarya</taxon>
        <taxon>Ascomycota</taxon>
        <taxon>Pezizomycotina</taxon>
        <taxon>Sordariomycetes</taxon>
        <taxon>Hypocreomycetidae</taxon>
        <taxon>Hypocreales</taxon>
        <taxon>Nectriaceae</taxon>
        <taxon>Fusarium</taxon>
        <taxon>Fusarium nisikadoi species complex</taxon>
    </lineage>
</organism>
<accession>A0A8H4WQJ3</accession>
<protein>
    <submittedName>
        <fullName evidence="1">Uncharacterized protein</fullName>
    </submittedName>
</protein>
<reference evidence="1" key="2">
    <citation type="submission" date="2020-05" db="EMBL/GenBank/DDBJ databases">
        <authorList>
            <person name="Kim H.-S."/>
            <person name="Proctor R.H."/>
            <person name="Brown D.W."/>
        </authorList>
    </citation>
    <scope>NUCLEOTIDE SEQUENCE</scope>
    <source>
        <strain evidence="1">NRRL 45417</strain>
    </source>
</reference>
<keyword evidence="2" id="KW-1185">Reference proteome</keyword>
<dbReference type="AlphaFoldDB" id="A0A8H4WQJ3"/>
<gene>
    <name evidence="1" type="ORF">FGADI_11407</name>
</gene>
<reference evidence="1" key="1">
    <citation type="journal article" date="2020" name="BMC Genomics">
        <title>Correction to: Identification and distribution of gene clusters required for synthesis of sphingolipid metabolism inhibitors in diverse species of the filamentous fungus Fusarium.</title>
        <authorList>
            <person name="Kim H.S."/>
            <person name="Lohmar J.M."/>
            <person name="Busman M."/>
            <person name="Brown D.W."/>
            <person name="Naumann T.A."/>
            <person name="Divon H.H."/>
            <person name="Lysoe E."/>
            <person name="Uhlig S."/>
            <person name="Proctor R.H."/>
        </authorList>
    </citation>
    <scope>NUCLEOTIDE SEQUENCE</scope>
    <source>
        <strain evidence="1">NRRL 45417</strain>
    </source>
</reference>
<dbReference type="Proteomes" id="UP000604273">
    <property type="component" value="Unassembled WGS sequence"/>
</dbReference>
<evidence type="ECO:0000313" key="1">
    <source>
        <dbReference type="EMBL" id="KAF4946129.1"/>
    </source>
</evidence>
<name>A0A8H4WQJ3_9HYPO</name>
<sequence>MAPITALLNSNVSDDKGIQVFYVTDQDNLAVSLKNSSKNGQGSENVFASGKDSHAGLISVKSEIATAVLDGLNIVVGVTKHKLSSPTETPTVNDVSISS</sequence>